<dbReference type="InterPro" id="IPR001650">
    <property type="entry name" value="Helicase_C-like"/>
</dbReference>
<feature type="compositionally biased region" description="Basic residues" evidence="10">
    <location>
        <begin position="889"/>
        <end position="898"/>
    </location>
</feature>
<feature type="compositionally biased region" description="Acidic residues" evidence="10">
    <location>
        <begin position="470"/>
        <end position="482"/>
    </location>
</feature>
<feature type="compositionally biased region" description="Basic and acidic residues" evidence="10">
    <location>
        <begin position="803"/>
        <end position="836"/>
    </location>
</feature>
<organism evidence="13 14">
    <name type="scientific">Xylocopa violacea</name>
    <name type="common">Violet carpenter bee</name>
    <name type="synonym">Apis violacea</name>
    <dbReference type="NCBI Taxonomy" id="135666"/>
    <lineage>
        <taxon>Eukaryota</taxon>
        <taxon>Metazoa</taxon>
        <taxon>Ecdysozoa</taxon>
        <taxon>Arthropoda</taxon>
        <taxon>Hexapoda</taxon>
        <taxon>Insecta</taxon>
        <taxon>Pterygota</taxon>
        <taxon>Neoptera</taxon>
        <taxon>Endopterygota</taxon>
        <taxon>Hymenoptera</taxon>
        <taxon>Apocrita</taxon>
        <taxon>Aculeata</taxon>
        <taxon>Apoidea</taxon>
        <taxon>Anthophila</taxon>
        <taxon>Apidae</taxon>
        <taxon>Xylocopa</taxon>
        <taxon>Xylocopa</taxon>
    </lineage>
</organism>
<feature type="compositionally biased region" description="Basic and acidic residues" evidence="10">
    <location>
        <begin position="580"/>
        <end position="591"/>
    </location>
</feature>
<evidence type="ECO:0000256" key="7">
    <source>
        <dbReference type="ARBA" id="ARBA00023125"/>
    </source>
</evidence>
<evidence type="ECO:0000256" key="4">
    <source>
        <dbReference type="ARBA" id="ARBA00022801"/>
    </source>
</evidence>
<feature type="region of interest" description="Disordered" evidence="10">
    <location>
        <begin position="702"/>
        <end position="731"/>
    </location>
</feature>
<comment type="similarity">
    <text evidence="2">Belongs to the SNF2/RAD54 helicase family.</text>
</comment>
<feature type="compositionally biased region" description="Basic residues" evidence="10">
    <location>
        <begin position="936"/>
        <end position="946"/>
    </location>
</feature>
<protein>
    <recommendedName>
        <fullName evidence="15">Transcriptional regulator ATRX-like protein</fullName>
    </recommendedName>
</protein>
<feature type="compositionally biased region" description="Basic and acidic residues" evidence="10">
    <location>
        <begin position="414"/>
        <end position="469"/>
    </location>
</feature>
<evidence type="ECO:0000313" key="13">
    <source>
        <dbReference type="EMBL" id="CAL7933444.1"/>
    </source>
</evidence>
<feature type="compositionally biased region" description="Polar residues" evidence="10">
    <location>
        <begin position="908"/>
        <end position="920"/>
    </location>
</feature>
<dbReference type="PROSITE" id="PS51192">
    <property type="entry name" value="HELICASE_ATP_BIND_1"/>
    <property type="match status" value="1"/>
</dbReference>
<feature type="compositionally biased region" description="Basic residues" evidence="10">
    <location>
        <begin position="55"/>
        <end position="66"/>
    </location>
</feature>
<keyword evidence="3" id="KW-0547">Nucleotide-binding</keyword>
<dbReference type="InterPro" id="IPR027417">
    <property type="entry name" value="P-loop_NTPase"/>
</dbReference>
<keyword evidence="6" id="KW-0067">ATP-binding</keyword>
<proteinExistence type="inferred from homology"/>
<evidence type="ECO:0000259" key="12">
    <source>
        <dbReference type="PROSITE" id="PS51194"/>
    </source>
</evidence>
<name>A0ABP1MXK0_XYLVO</name>
<dbReference type="Pfam" id="PF00176">
    <property type="entry name" value="SNF2-rel_dom"/>
    <property type="match status" value="1"/>
</dbReference>
<dbReference type="InterPro" id="IPR000330">
    <property type="entry name" value="SNF2_N"/>
</dbReference>
<feature type="compositionally biased region" description="Basic and acidic residues" evidence="10">
    <location>
        <begin position="37"/>
        <end position="54"/>
    </location>
</feature>
<feature type="compositionally biased region" description="Basic and acidic residues" evidence="10">
    <location>
        <begin position="1000"/>
        <end position="1014"/>
    </location>
</feature>
<evidence type="ECO:0000256" key="6">
    <source>
        <dbReference type="ARBA" id="ARBA00022840"/>
    </source>
</evidence>
<evidence type="ECO:0000256" key="9">
    <source>
        <dbReference type="SAM" id="Coils"/>
    </source>
</evidence>
<dbReference type="Gene3D" id="1.20.120.850">
    <property type="entry name" value="SWI2/SNF2 ATPases, N-terminal domain"/>
    <property type="match status" value="1"/>
</dbReference>
<reference evidence="13 14" key="1">
    <citation type="submission" date="2024-08" db="EMBL/GenBank/DDBJ databases">
        <authorList>
            <person name="Will J Nash"/>
            <person name="Angela Man"/>
            <person name="Seanna McTaggart"/>
            <person name="Kendall Baker"/>
            <person name="Tom Barker"/>
            <person name="Leah Catchpole"/>
            <person name="Alex Durrant"/>
            <person name="Karim Gharbi"/>
            <person name="Naomi Irish"/>
            <person name="Gemy Kaithakottil"/>
            <person name="Debby Ku"/>
            <person name="Aaliyah Providence"/>
            <person name="Felix Shaw"/>
            <person name="David Swarbreck"/>
            <person name="Chris Watkins"/>
            <person name="Ann M. McCartney"/>
            <person name="Giulio Formenti"/>
            <person name="Alice Mouton"/>
            <person name="Noel Vella"/>
            <person name="Bjorn M von Reumont"/>
            <person name="Adriana Vella"/>
            <person name="Wilfried Haerty"/>
        </authorList>
    </citation>
    <scope>NUCLEOTIDE SEQUENCE [LARGE SCALE GENOMIC DNA]</scope>
</reference>
<dbReference type="InterPro" id="IPR049730">
    <property type="entry name" value="SNF2/RAD54-like_C"/>
</dbReference>
<keyword evidence="5" id="KW-0347">Helicase</keyword>
<comment type="caution">
    <text evidence="13">The sequence shown here is derived from an EMBL/GenBank/DDBJ whole genome shotgun (WGS) entry which is preliminary data.</text>
</comment>
<accession>A0ABP1MXK0</accession>
<feature type="region of interest" description="Disordered" evidence="10">
    <location>
        <begin position="794"/>
        <end position="1014"/>
    </location>
</feature>
<keyword evidence="9" id="KW-0175">Coiled coil</keyword>
<feature type="compositionally biased region" description="Basic and acidic residues" evidence="10">
    <location>
        <begin position="544"/>
        <end position="567"/>
    </location>
</feature>
<evidence type="ECO:0000256" key="3">
    <source>
        <dbReference type="ARBA" id="ARBA00022741"/>
    </source>
</evidence>
<evidence type="ECO:0000313" key="14">
    <source>
        <dbReference type="Proteomes" id="UP001642520"/>
    </source>
</evidence>
<dbReference type="InterPro" id="IPR044574">
    <property type="entry name" value="ARIP4-like"/>
</dbReference>
<evidence type="ECO:0000256" key="2">
    <source>
        <dbReference type="ARBA" id="ARBA00007025"/>
    </source>
</evidence>
<evidence type="ECO:0000256" key="10">
    <source>
        <dbReference type="SAM" id="MobiDB-lite"/>
    </source>
</evidence>
<dbReference type="Proteomes" id="UP001642520">
    <property type="component" value="Unassembled WGS sequence"/>
</dbReference>
<dbReference type="PANTHER" id="PTHR45797:SF3">
    <property type="entry name" value="TRANSCRIPTIONAL REGULATOR ATRX HOMOLOG"/>
    <property type="match status" value="1"/>
</dbReference>
<feature type="compositionally biased region" description="Polar residues" evidence="10">
    <location>
        <begin position="971"/>
        <end position="988"/>
    </location>
</feature>
<feature type="compositionally biased region" description="Basic and acidic residues" evidence="10">
    <location>
        <begin position="856"/>
        <end position="884"/>
    </location>
</feature>
<dbReference type="CDD" id="cd18793">
    <property type="entry name" value="SF2_C_SNF"/>
    <property type="match status" value="1"/>
</dbReference>
<dbReference type="InterPro" id="IPR038718">
    <property type="entry name" value="SNF2-like_sf"/>
</dbReference>
<dbReference type="SMART" id="SM00490">
    <property type="entry name" value="HELICc"/>
    <property type="match status" value="1"/>
</dbReference>
<evidence type="ECO:0000259" key="11">
    <source>
        <dbReference type="PROSITE" id="PS51192"/>
    </source>
</evidence>
<dbReference type="Gene3D" id="3.40.50.10810">
    <property type="entry name" value="Tandem AAA-ATPase domain"/>
    <property type="match status" value="1"/>
</dbReference>
<dbReference type="Gene3D" id="3.40.50.300">
    <property type="entry name" value="P-loop containing nucleotide triphosphate hydrolases"/>
    <property type="match status" value="2"/>
</dbReference>
<keyword evidence="8" id="KW-0539">Nucleus</keyword>
<feature type="compositionally biased region" description="Low complexity" evidence="10">
    <location>
        <begin position="600"/>
        <end position="611"/>
    </location>
</feature>
<feature type="coiled-coil region" evidence="9">
    <location>
        <begin position="224"/>
        <end position="289"/>
    </location>
</feature>
<feature type="region of interest" description="Disordered" evidence="10">
    <location>
        <begin position="409"/>
        <end position="611"/>
    </location>
</feature>
<dbReference type="SMART" id="SM00487">
    <property type="entry name" value="DEXDc"/>
    <property type="match status" value="1"/>
</dbReference>
<dbReference type="InterPro" id="IPR014001">
    <property type="entry name" value="Helicase_ATP-bd"/>
</dbReference>
<keyword evidence="4" id="KW-0378">Hydrolase</keyword>
<dbReference type="SUPFAM" id="SSF52540">
    <property type="entry name" value="P-loop containing nucleoside triphosphate hydrolases"/>
    <property type="match status" value="2"/>
</dbReference>
<feature type="compositionally biased region" description="Polar residues" evidence="10">
    <location>
        <begin position="569"/>
        <end position="578"/>
    </location>
</feature>
<dbReference type="PROSITE" id="PS51194">
    <property type="entry name" value="HELICASE_CTER"/>
    <property type="match status" value="1"/>
</dbReference>
<feature type="compositionally biased region" description="Basic and acidic residues" evidence="10">
    <location>
        <begin position="502"/>
        <end position="532"/>
    </location>
</feature>
<dbReference type="Pfam" id="PF00271">
    <property type="entry name" value="Helicase_C"/>
    <property type="match status" value="1"/>
</dbReference>
<dbReference type="EMBL" id="CAXAJV020001281">
    <property type="protein sequence ID" value="CAL7933444.1"/>
    <property type="molecule type" value="Genomic_DNA"/>
</dbReference>
<feature type="domain" description="Helicase ATP-binding" evidence="11">
    <location>
        <begin position="1092"/>
        <end position="1278"/>
    </location>
</feature>
<feature type="domain" description="Helicase C-terminal" evidence="12">
    <location>
        <begin position="1504"/>
        <end position="1687"/>
    </location>
</feature>
<keyword evidence="14" id="KW-1185">Reference proteome</keyword>
<feature type="region of interest" description="Disordered" evidence="10">
    <location>
        <begin position="30"/>
        <end position="94"/>
    </location>
</feature>
<keyword evidence="7" id="KW-0238">DNA-binding</keyword>
<evidence type="ECO:0000256" key="8">
    <source>
        <dbReference type="ARBA" id="ARBA00023242"/>
    </source>
</evidence>
<sequence length="1908" mass="221179">MWLDNSDSSSSESTSPPFFNSVKLVDKLSDKYSSNKSSEKNYYDKQEMSKEHSKSDKHKSSVKYKRVSYNNLKQNRNKNKKLDSSDSEDEVDEKYVKRKGKKPLLFKSKQKDFIDLYKDEAESSSGKEFQTSTMFRNSSEFLKTLIQSKKDCVMSADSNPKFAMQTESRITISEKQSLQFKAGVIKILNKLKEICSEYELQMELIKYKHVTKELVYQESASKIIEKSSNVINKLKLDLDAQENKLRNFYKEWNEHCRNTDHKDSSLSENEILEKTGEEKKEEVHKLQSNSSVSSIVSECDSDKIFSHDETHVTKVNIEDKNKKDNNLILAKVSEKLIVADSKNSDQIISPILDSSKEKGTFSEMNAKDGSKLTNETDTFKEHQNFENEHLVNKSVDDIFDESIIENIENTNNSEKNEDEHKNKDNLKLKEIIKKNNKDEHSLENKEMNTESKNKNSSAAHEERLERTGEEENYVSDETDEDEQAKRAMLDSGSETPSNEESLVEKSMEQLNRDNSLKQRGISERKVEEFGKGEKKKNKIQTTSVHKDSSVDKQNRIMEVEACAKRALLESNSDDSMSPSDIKKSSVRKPDSDDNNEDSSSDNGNKLKIKNANSIKKNIKELEEDSSENGEVSDSRVRTCLFKVNYTESDEKLRMISEVVVERLPKKILEKYRDALENSRQYLEYKAFKSLINIDRLKRNNKNISSSPRGALPKISRKAKSKEKEEEDSLLDHLKKVQNGECVENIGEDSSVENDDSISKTQSTFKTNEQLMIEADAATKRILLYSSDSDIDVQKVNSESNNSEEERNKSKSKDCTKKSSEKAKKDSDKEKDEEWKKNKWRRDKLLTMKFSSNSDSDTAKEKWNKKQDELKERKEAEEDHTEDSVTKNIIVKRKRRNRRKIMDSDDTDIQLNSDTESNSSDIIEDNKSLSSSSSIGKQKKGRKRKTRKSSDTDSSFVEKSFKPKRRRIKNMPSDSDISDNDQITNSQGTPGKRGRKNIRKVMKDKQIADDTKQAAKEEEERLKRIAERQKLYNEMYEARLADEEKVEKLVLDFNPDTKEELVTVHENLVKRLKPHQAKGIKFMWDACFESLERLKSSTGSGCIIAHCMGLGKTLQVIALVHTLLTHEEIGVKTVMIVSPLSTVLNWLHEFNFWLKDIEDNDINIYEMTKLKKNIERKYQLERWQRTGGVLIIGYEMFRNLSGTNNRIRKNIKETILQCLIDPGPDVIVCDEGHLLKNEDSALSKSIKRIKTLRRIVLTGTPLQNNLIEYHCMVQFVKPNLLGTRKEFLNRFVNPITNGQFDDSTEYDVKLMKKRAYVLHKMLKGCVQRFDYSVLTPFLPPKQEYVIFVRLTEVQINMYRHYLEVFARQSRNASGSLFADFQALQRIWTHPLVLRLNAEKMEKLNEKKLDSSDSEGSLRDFIDDDETEITLTTTSSESEDDEVRSIDSSTTVKNTRANLKNSKLETEVIQKSEECEKKEEEWWLQFIQPEHFEDMRISSKLILLFGILKECEQIGDKVLVFSQSLYSLTLIEYFLDKIDNNTQNSTNSEYVNGHSGSWSLGLDYFRLDGQTSAENRNRWCKIFNKPSNTRARLFLISTRAGGLGINLTAANRVIMFDASWNPSHDVQSIFRIYRFGQKKPCYVYRFLAAGTMEEKIYNRQVTKLSLSCRVVDEQQIERHYSNQNLNELYNFEPNVNNENSTLNLPKDRLLAEIFLKYKDSVENYHEHDSLLENKTEEELDEEERKQAWLEYEEEKKGKLPMAASYSAMPTFTNHVMPNQFNIQSAFNFSDYNQFRELIQKDYPNATPEAQQMMANRALTDMYTYWEQQSYHNVANRMLNQNAGVKPVQMRTQLPNLPSRNYLMQNINTNTNLTNQSNDYRTNHIRHEELDDDVVEVTSSTVSNTNKNQEE</sequence>
<evidence type="ECO:0000256" key="1">
    <source>
        <dbReference type="ARBA" id="ARBA00004123"/>
    </source>
</evidence>
<gene>
    <name evidence="13" type="ORF">XYLVIOL_LOCUS467</name>
</gene>
<dbReference type="PANTHER" id="PTHR45797">
    <property type="entry name" value="RAD54-LIKE"/>
    <property type="match status" value="1"/>
</dbReference>
<evidence type="ECO:0000256" key="5">
    <source>
        <dbReference type="ARBA" id="ARBA00022806"/>
    </source>
</evidence>
<evidence type="ECO:0008006" key="15">
    <source>
        <dbReference type="Google" id="ProtNLM"/>
    </source>
</evidence>
<comment type="subcellular location">
    <subcellularLocation>
        <location evidence="1">Nucleus</location>
    </subcellularLocation>
</comment>